<dbReference type="OrthoDB" id="913718at2759"/>
<evidence type="ECO:0000313" key="1">
    <source>
        <dbReference type="EMBL" id="GER27469.1"/>
    </source>
</evidence>
<keyword evidence="1" id="KW-0808">Transferase</keyword>
<dbReference type="AlphaFoldDB" id="A0A5A7P448"/>
<evidence type="ECO:0000313" key="2">
    <source>
        <dbReference type="Proteomes" id="UP000325081"/>
    </source>
</evidence>
<name>A0A5A7P448_STRAF</name>
<dbReference type="EMBL" id="BKCP01002002">
    <property type="protein sequence ID" value="GER27469.1"/>
    <property type="molecule type" value="Genomic_DNA"/>
</dbReference>
<dbReference type="PANTHER" id="PTHR33116:SF86">
    <property type="entry name" value="REVERSE TRANSCRIPTASE DOMAIN-CONTAINING PROTEIN"/>
    <property type="match status" value="1"/>
</dbReference>
<dbReference type="PANTHER" id="PTHR33116">
    <property type="entry name" value="REVERSE TRANSCRIPTASE ZINC-BINDING DOMAIN-CONTAINING PROTEIN-RELATED-RELATED"/>
    <property type="match status" value="1"/>
</dbReference>
<dbReference type="Proteomes" id="UP000325081">
    <property type="component" value="Unassembled WGS sequence"/>
</dbReference>
<proteinExistence type="predicted"/>
<organism evidence="1 2">
    <name type="scientific">Striga asiatica</name>
    <name type="common">Asiatic witchweed</name>
    <name type="synonym">Buchnera asiatica</name>
    <dbReference type="NCBI Taxonomy" id="4170"/>
    <lineage>
        <taxon>Eukaryota</taxon>
        <taxon>Viridiplantae</taxon>
        <taxon>Streptophyta</taxon>
        <taxon>Embryophyta</taxon>
        <taxon>Tracheophyta</taxon>
        <taxon>Spermatophyta</taxon>
        <taxon>Magnoliopsida</taxon>
        <taxon>eudicotyledons</taxon>
        <taxon>Gunneridae</taxon>
        <taxon>Pentapetalae</taxon>
        <taxon>asterids</taxon>
        <taxon>lamiids</taxon>
        <taxon>Lamiales</taxon>
        <taxon>Orobanchaceae</taxon>
        <taxon>Buchnereae</taxon>
        <taxon>Striga</taxon>
    </lineage>
</organism>
<gene>
    <name evidence="1" type="ORF">STAS_03183</name>
</gene>
<dbReference type="GO" id="GO:0003964">
    <property type="term" value="F:RNA-directed DNA polymerase activity"/>
    <property type="evidence" value="ECO:0007669"/>
    <property type="project" value="UniProtKB-KW"/>
</dbReference>
<sequence>MKAVLGALPTYSMSCFLLPQEVIRKISSTMANFWWNSNSNKAKSIHWKAWDKLTLPKKLGGLGFHDLNTFNRALITKQLWRLLTHPNLLVSKILKAKYFPKEDFFTAKKKSNSSWLWACWLKQRDSFKSGIRYSIRDGKRVKIWDHPWVPNLKGKKLQHRNTSGSRIVWAKDLMEDSGRRWNRALIEENFTEEEAKAIMEITGLDPHQKDRLVWDWSSTGKFSVASSYSTLILRKFLEQDSPEASQDQSALRKARMRTWRMKIKPKVKHFLWKGSICSSIAIEQNSFGSLHR</sequence>
<accession>A0A5A7P448</accession>
<reference evidence="2" key="1">
    <citation type="journal article" date="2019" name="Curr. Biol.">
        <title>Genome Sequence of Striga asiatica Provides Insight into the Evolution of Plant Parasitism.</title>
        <authorList>
            <person name="Yoshida S."/>
            <person name="Kim S."/>
            <person name="Wafula E.K."/>
            <person name="Tanskanen J."/>
            <person name="Kim Y.M."/>
            <person name="Honaas L."/>
            <person name="Yang Z."/>
            <person name="Spallek T."/>
            <person name="Conn C.E."/>
            <person name="Ichihashi Y."/>
            <person name="Cheong K."/>
            <person name="Cui S."/>
            <person name="Der J.P."/>
            <person name="Gundlach H."/>
            <person name="Jiao Y."/>
            <person name="Hori C."/>
            <person name="Ishida J.K."/>
            <person name="Kasahara H."/>
            <person name="Kiba T."/>
            <person name="Kim M.S."/>
            <person name="Koo N."/>
            <person name="Laohavisit A."/>
            <person name="Lee Y.H."/>
            <person name="Lumba S."/>
            <person name="McCourt P."/>
            <person name="Mortimer J.C."/>
            <person name="Mutuku J.M."/>
            <person name="Nomura T."/>
            <person name="Sasaki-Sekimoto Y."/>
            <person name="Seto Y."/>
            <person name="Wang Y."/>
            <person name="Wakatake T."/>
            <person name="Sakakibara H."/>
            <person name="Demura T."/>
            <person name="Yamaguchi S."/>
            <person name="Yoneyama K."/>
            <person name="Manabe R.I."/>
            <person name="Nelson D.C."/>
            <person name="Schulman A.H."/>
            <person name="Timko M.P."/>
            <person name="dePamphilis C.W."/>
            <person name="Choi D."/>
            <person name="Shirasu K."/>
        </authorList>
    </citation>
    <scope>NUCLEOTIDE SEQUENCE [LARGE SCALE GENOMIC DNA]</scope>
    <source>
        <strain evidence="2">cv. UVA1</strain>
    </source>
</reference>
<comment type="caution">
    <text evidence="1">The sequence shown here is derived from an EMBL/GenBank/DDBJ whole genome shotgun (WGS) entry which is preliminary data.</text>
</comment>
<keyword evidence="1" id="KW-0695">RNA-directed DNA polymerase</keyword>
<keyword evidence="1" id="KW-0548">Nucleotidyltransferase</keyword>
<keyword evidence="2" id="KW-1185">Reference proteome</keyword>
<protein>
    <submittedName>
        <fullName evidence="1">RNA-directed DNA polymerase (Reversetranscriptase)-related family protein</fullName>
    </submittedName>
</protein>